<dbReference type="AlphaFoldDB" id="A0A1U8A9N4"/>
<dbReference type="GO" id="GO:0008104">
    <property type="term" value="P:intracellular protein localization"/>
    <property type="evidence" value="ECO:0000318"/>
    <property type="project" value="GO_Central"/>
</dbReference>
<dbReference type="KEGG" id="nnu:104601677"/>
<dbReference type="InterPro" id="IPR042277">
    <property type="entry name" value="IST1-like"/>
</dbReference>
<dbReference type="OrthoDB" id="29853at2759"/>
<dbReference type="PANTHER" id="PTHR12161">
    <property type="entry name" value="IST1 FAMILY MEMBER"/>
    <property type="match status" value="1"/>
</dbReference>
<dbReference type="FunCoup" id="A0A1U8A9N4">
    <property type="interactions" value="795"/>
</dbReference>
<dbReference type="InterPro" id="IPR005061">
    <property type="entry name" value="Ist1"/>
</dbReference>
<dbReference type="FunFam" id="1.20.1260.60:FF:000002">
    <property type="entry name" value="Vacuolar protein sorting-associated protein IST1"/>
    <property type="match status" value="1"/>
</dbReference>
<dbReference type="eggNOG" id="KOG2027">
    <property type="taxonomic scope" value="Eukaryota"/>
</dbReference>
<evidence type="ECO:0000256" key="2">
    <source>
        <dbReference type="SAM" id="MobiDB-lite"/>
    </source>
</evidence>
<feature type="region of interest" description="Disordered" evidence="2">
    <location>
        <begin position="487"/>
        <end position="516"/>
    </location>
</feature>
<feature type="compositionally biased region" description="Basic and acidic residues" evidence="2">
    <location>
        <begin position="318"/>
        <end position="339"/>
    </location>
</feature>
<dbReference type="Proteomes" id="UP000189703">
    <property type="component" value="Unplaced"/>
</dbReference>
<feature type="region of interest" description="Disordered" evidence="2">
    <location>
        <begin position="276"/>
        <end position="392"/>
    </location>
</feature>
<protein>
    <submittedName>
        <fullName evidence="4">Uncharacterized protein LOC104601677 isoform X1</fullName>
    </submittedName>
</protein>
<dbReference type="PANTHER" id="PTHR12161:SF16">
    <property type="entry name" value="REGULATOR OF VPS4 ACTIVITY IN THE MVB PATHWAY PROTEIN"/>
    <property type="match status" value="1"/>
</dbReference>
<dbReference type="Gene3D" id="1.20.1260.60">
    <property type="entry name" value="Vacuolar protein sorting-associated protein Ist1"/>
    <property type="match status" value="1"/>
</dbReference>
<dbReference type="RefSeq" id="XP_010263421.1">
    <property type="nucleotide sequence ID" value="XM_010265119.2"/>
</dbReference>
<dbReference type="OMA" id="CSVHPKI"/>
<feature type="region of interest" description="Disordered" evidence="2">
    <location>
        <begin position="189"/>
        <end position="212"/>
    </location>
</feature>
<organism evidence="3 4">
    <name type="scientific">Nelumbo nucifera</name>
    <name type="common">Sacred lotus</name>
    <dbReference type="NCBI Taxonomy" id="4432"/>
    <lineage>
        <taxon>Eukaryota</taxon>
        <taxon>Viridiplantae</taxon>
        <taxon>Streptophyta</taxon>
        <taxon>Embryophyta</taxon>
        <taxon>Tracheophyta</taxon>
        <taxon>Spermatophyta</taxon>
        <taxon>Magnoliopsida</taxon>
        <taxon>Proteales</taxon>
        <taxon>Nelumbonaceae</taxon>
        <taxon>Nelumbo</taxon>
    </lineage>
</organism>
<accession>A0A1U8A9N4</accession>
<gene>
    <name evidence="4" type="primary">LOC104601677</name>
</gene>
<evidence type="ECO:0000313" key="3">
    <source>
        <dbReference type="Proteomes" id="UP000189703"/>
    </source>
</evidence>
<name>A0A1U8A9N4_NELNU</name>
<evidence type="ECO:0000313" key="4">
    <source>
        <dbReference type="RefSeq" id="XP_010263421.1"/>
    </source>
</evidence>
<feature type="region of interest" description="Disordered" evidence="2">
    <location>
        <begin position="425"/>
        <end position="445"/>
    </location>
</feature>
<dbReference type="GeneID" id="104601677"/>
<comment type="similarity">
    <text evidence="1">Belongs to the IST1 family.</text>
</comment>
<sequence>MGKKLDALLGRTFKASKFKALVNLAISRLAVLKNQREVRGSQARSDVVHLLNLGHHERALLRVEQVIKEQNMLNVFVMIEGYCHLLMERVVLIENNKQCPDELKEAISSLIFAASRCGEFPELQELRAIFTSRFGKEFAARAVELRNNCQVNPKIIQKMSTRQPNLESRSKVLKEIASENGISLHLEEVSSDTNKQERMDQEQKQNHHKPDFSANLEGAKLEENIHSWTDDIEKDEQFSGSMRARKKYRDVATAAQAAFESAAFAAAAARAAVELSRSESHDKDPDDHSGSTPRWRNELYTDGSSRAEVGVPSGSSTAREDEVERLTAELASEKIHPVDDSGSQSESEELKSNYGKINPEEFKESKNKSELERSPSDSSADSDGDDEGRTEQGAILWVRHSYLGFNWKSRLPEVGAPKVRKLNATSNESYSEDSSGGKLDFPTQKSPLKYQSDLLMNAEISKSGSGYEDVPMSYSGLGTSRFETTHKLDSDGQISPHDLNIEKRPVSVRTRGTYRW</sequence>
<feature type="compositionally biased region" description="Polar residues" evidence="2">
    <location>
        <begin position="425"/>
        <end position="434"/>
    </location>
</feature>
<proteinExistence type="inferred from homology"/>
<feature type="compositionally biased region" description="Basic and acidic residues" evidence="2">
    <location>
        <begin position="358"/>
        <end position="375"/>
    </location>
</feature>
<reference evidence="4" key="1">
    <citation type="submission" date="2025-08" db="UniProtKB">
        <authorList>
            <consortium name="RefSeq"/>
        </authorList>
    </citation>
    <scope>IDENTIFICATION</scope>
</reference>
<evidence type="ECO:0000256" key="1">
    <source>
        <dbReference type="ARBA" id="ARBA00005536"/>
    </source>
</evidence>
<dbReference type="Pfam" id="PF03398">
    <property type="entry name" value="Ist1"/>
    <property type="match status" value="1"/>
</dbReference>
<feature type="compositionally biased region" description="Basic and acidic residues" evidence="2">
    <location>
        <begin position="276"/>
        <end position="299"/>
    </location>
</feature>
<dbReference type="GO" id="GO:0015031">
    <property type="term" value="P:protein transport"/>
    <property type="evidence" value="ECO:0007669"/>
    <property type="project" value="InterPro"/>
</dbReference>
<keyword evidence="3" id="KW-1185">Reference proteome</keyword>
<feature type="compositionally biased region" description="Basic and acidic residues" evidence="2">
    <location>
        <begin position="194"/>
        <end position="211"/>
    </location>
</feature>
<dbReference type="STRING" id="4432.A0A1U8A9N4"/>